<protein>
    <submittedName>
        <fullName evidence="1">Uncharacterized protein</fullName>
    </submittedName>
</protein>
<dbReference type="PATRIC" id="fig|1426.38.peg.3616"/>
<evidence type="ECO:0000313" key="2">
    <source>
        <dbReference type="Proteomes" id="UP000078290"/>
    </source>
</evidence>
<reference evidence="2" key="1">
    <citation type="submission" date="2016-05" db="EMBL/GenBank/DDBJ databases">
        <authorList>
            <person name="Wang W."/>
            <person name="Zhu L."/>
        </authorList>
    </citation>
    <scope>NUCLEOTIDE SEQUENCE [LARGE SCALE GENOMIC DNA]</scope>
    <source>
        <strain evidence="2">W-2</strain>
    </source>
</reference>
<sequence length="59" mass="6824">MPKIQYKHKKGALHIGGGRFFYANEPVEVSAKERDELLSKYEDLEEVKPQKENSSSKEE</sequence>
<name>A0A178TUY4_PARTM</name>
<gene>
    <name evidence="1" type="ORF">A7K69_10765</name>
</gene>
<proteinExistence type="predicted"/>
<dbReference type="EMBL" id="LXMA01000038">
    <property type="protein sequence ID" value="OAT71884.1"/>
    <property type="molecule type" value="Genomic_DNA"/>
</dbReference>
<accession>A0A178TUY4</accession>
<organism evidence="1 2">
    <name type="scientific">Parageobacillus thermoglucosidasius</name>
    <name type="common">Geobacillus thermoglucosidasius</name>
    <dbReference type="NCBI Taxonomy" id="1426"/>
    <lineage>
        <taxon>Bacteria</taxon>
        <taxon>Bacillati</taxon>
        <taxon>Bacillota</taxon>
        <taxon>Bacilli</taxon>
        <taxon>Bacillales</taxon>
        <taxon>Anoxybacillaceae</taxon>
        <taxon>Parageobacillus</taxon>
    </lineage>
</organism>
<dbReference type="AlphaFoldDB" id="A0A178TUY4"/>
<evidence type="ECO:0000313" key="1">
    <source>
        <dbReference type="EMBL" id="OAT71884.1"/>
    </source>
</evidence>
<dbReference type="Proteomes" id="UP000078290">
    <property type="component" value="Unassembled WGS sequence"/>
</dbReference>
<dbReference type="OrthoDB" id="2969801at2"/>
<dbReference type="RefSeq" id="WP_003252902.1">
    <property type="nucleotide sequence ID" value="NZ_LUCT01000031.1"/>
</dbReference>
<comment type="caution">
    <text evidence="1">The sequence shown here is derived from an EMBL/GenBank/DDBJ whole genome shotgun (WGS) entry which is preliminary data.</text>
</comment>